<dbReference type="SMART" id="SM00184">
    <property type="entry name" value="RING"/>
    <property type="match status" value="1"/>
</dbReference>
<dbReference type="RefSeq" id="XP_073108804.1">
    <property type="nucleotide sequence ID" value="XM_073252703.1"/>
</dbReference>
<evidence type="ECO:0000313" key="23">
    <source>
        <dbReference type="RefSeq" id="XP_029121064.1"/>
    </source>
</evidence>
<dbReference type="RefSeq" id="XP_073108797.1">
    <property type="nucleotide sequence ID" value="XM_073252696.1"/>
</dbReference>
<dbReference type="RefSeq" id="XP_073108805.1">
    <property type="nucleotide sequence ID" value="XM_073252704.1"/>
</dbReference>
<dbReference type="RefSeq" id="XP_010919045.1">
    <property type="nucleotide sequence ID" value="XM_010920743.3"/>
</dbReference>
<dbReference type="RefSeq" id="XP_073108806.1">
    <property type="nucleotide sequence ID" value="XM_073252705.1"/>
</dbReference>
<evidence type="ECO:0000313" key="13">
    <source>
        <dbReference type="RefSeq" id="XP_010919071.1"/>
    </source>
</evidence>
<evidence type="ECO:0000313" key="22">
    <source>
        <dbReference type="RefSeq" id="XP_029121063.1"/>
    </source>
</evidence>
<dbReference type="PROSITE" id="PS50089">
    <property type="entry name" value="ZF_RING_2"/>
    <property type="match status" value="1"/>
</dbReference>
<evidence type="ECO:0000313" key="24">
    <source>
        <dbReference type="RefSeq" id="XP_029121066.1"/>
    </source>
</evidence>
<dbReference type="PANTHER" id="PTHR22937">
    <property type="entry name" value="E3 UBIQUITIN-PROTEIN LIGASE RNF165"/>
    <property type="match status" value="1"/>
</dbReference>
<accession>A0A6J0PQ29</accession>
<evidence type="ECO:0000256" key="1">
    <source>
        <dbReference type="ARBA" id="ARBA00000900"/>
    </source>
</evidence>
<dbReference type="RefSeq" id="XP_029121055.1">
    <property type="nucleotide sequence ID" value="XM_029265222.1"/>
</dbReference>
<dbReference type="Pfam" id="PF13639">
    <property type="entry name" value="zf-RING_2"/>
    <property type="match status" value="1"/>
</dbReference>
<dbReference type="RefSeq" id="XP_073108800.1">
    <property type="nucleotide sequence ID" value="XM_073252699.1"/>
</dbReference>
<evidence type="ECO:0000313" key="18">
    <source>
        <dbReference type="RefSeq" id="XP_029121042.1"/>
    </source>
</evidence>
<organism evidence="10 14">
    <name type="scientific">Elaeis guineensis var. tenera</name>
    <name type="common">Oil palm</name>
    <dbReference type="NCBI Taxonomy" id="51953"/>
    <lineage>
        <taxon>Eukaryota</taxon>
        <taxon>Viridiplantae</taxon>
        <taxon>Streptophyta</taxon>
        <taxon>Embryophyta</taxon>
        <taxon>Tracheophyta</taxon>
        <taxon>Spermatophyta</taxon>
        <taxon>Magnoliopsida</taxon>
        <taxon>Liliopsida</taxon>
        <taxon>Arecaceae</taxon>
        <taxon>Arecoideae</taxon>
        <taxon>Cocoseae</taxon>
        <taxon>Elaeidinae</taxon>
        <taxon>Elaeis</taxon>
    </lineage>
</organism>
<dbReference type="RefSeq" id="XP_019709749.1">
    <property type="nucleotide sequence ID" value="XM_019854190.2"/>
</dbReference>
<dbReference type="RefSeq" id="XP_029121066.1">
    <property type="nucleotide sequence ID" value="XM_029265233.1"/>
</dbReference>
<evidence type="ECO:0000259" key="9">
    <source>
        <dbReference type="PROSITE" id="PS50089"/>
    </source>
</evidence>
<dbReference type="RefSeq" id="XP_029121077.1">
    <property type="nucleotide sequence ID" value="XM_029265244.1"/>
</dbReference>
<dbReference type="RefSeq" id="XP_019709750.1">
    <property type="nucleotide sequence ID" value="XM_019854191.2"/>
</dbReference>
<dbReference type="PANTHER" id="PTHR22937:SF222">
    <property type="entry name" value="RING-TYPE E3 UBIQUITIN TRANSFERASE"/>
    <property type="match status" value="1"/>
</dbReference>
<proteinExistence type="predicted"/>
<comment type="catalytic activity">
    <reaction evidence="1">
        <text>S-ubiquitinyl-[E2 ubiquitin-conjugating enzyme]-L-cysteine + [acceptor protein]-L-lysine = [E2 ubiquitin-conjugating enzyme]-L-cysteine + N(6)-ubiquitinyl-[acceptor protein]-L-lysine.</text>
        <dbReference type="EC" id="2.3.2.27"/>
    </reaction>
</comment>
<dbReference type="SUPFAM" id="SSF57850">
    <property type="entry name" value="RING/U-box"/>
    <property type="match status" value="1"/>
</dbReference>
<dbReference type="RefSeq" id="XP_073108796.1">
    <property type="nucleotide sequence ID" value="XM_073252695.1"/>
</dbReference>
<dbReference type="Proteomes" id="UP000504607">
    <property type="component" value="Chromosome 1"/>
</dbReference>
<dbReference type="InterPro" id="IPR001841">
    <property type="entry name" value="Znf_RING"/>
</dbReference>
<evidence type="ECO:0000256" key="2">
    <source>
        <dbReference type="ARBA" id="ARBA00012483"/>
    </source>
</evidence>
<sequence length="570" mass="63848">MKRLMSRNEDHYQSLSCGCAKSYIAHMGHRNTICTHQMLHLEAEPGYSQLHPDHYILQGHILDYASQNIHLALSASGNAAYLDCHQFLDHPNGSIYHGNQYSNTQNCHPVPNLDVGAVAWTNIYSHCTLPSSSSVRQNIGSANQPPPFINHQAIGINVDEYGRSNHFSQSVRGFYKRKNAEAIRGNFYRANASASSNLSSISLSQNSRQTHWEEPYGSGVNMLDSTTSNSSDYQFNRTLPSMEGSVRSVRNRSSSFSIQPEFAFEHHFNYLLPGNYMGQSYHPASNAWVAQAANNIPNGGSSNWNYTYTMPNLHGRSVSLGAVEMANMSDQGYQQISSSLCLASLPYFQQHPQPIQNMQIQSHSHHARILAPPYQHLLSNMHPSDPNSSSNYLLSGSRFLFFPSNAEQVYRPSRQLVQATPEVSHENVRILTSEDPGFVELSGVFGARNIVDENHDMRLDIDGMSYEELLALEEQIGDVNTGLTEEFILKNLKTIIHGPQTSSLPNQSHIFAPENEACIICQVEYDEKERIGILDCGHNYHADCIKQWLLVKNLCPICKASALTMERKDK</sequence>
<dbReference type="RefSeq" id="XP_029121042.1">
    <property type="nucleotide sequence ID" value="XM_029265209.1"/>
</dbReference>
<protein>
    <recommendedName>
        <fullName evidence="2">RING-type E3 ubiquitin transferase</fullName>
        <ecNumber evidence="2">2.3.2.27</ecNumber>
    </recommendedName>
</protein>
<dbReference type="GeneID" id="105043239"/>
<feature type="domain" description="RING-type" evidence="9">
    <location>
        <begin position="518"/>
        <end position="559"/>
    </location>
</feature>
<evidence type="ECO:0000313" key="10">
    <source>
        <dbReference type="Proteomes" id="UP000504607"/>
    </source>
</evidence>
<evidence type="ECO:0000256" key="8">
    <source>
        <dbReference type="PROSITE-ProRule" id="PRU00175"/>
    </source>
</evidence>
<dbReference type="OrthoDB" id="8062037at2759"/>
<keyword evidence="5 8" id="KW-0863">Zinc-finger</keyword>
<keyword evidence="7" id="KW-0862">Zinc</keyword>
<keyword evidence="4" id="KW-0479">Metal-binding</keyword>
<evidence type="ECO:0000256" key="5">
    <source>
        <dbReference type="ARBA" id="ARBA00022771"/>
    </source>
</evidence>
<dbReference type="RefSeq" id="XP_029121064.1">
    <property type="nucleotide sequence ID" value="XM_029265231.1"/>
</dbReference>
<keyword evidence="3" id="KW-0808">Transferase</keyword>
<dbReference type="RefSeq" id="XP_073108807.1">
    <property type="nucleotide sequence ID" value="XM_073252706.1"/>
</dbReference>
<dbReference type="RefSeq" id="XP_010919071.1">
    <property type="nucleotide sequence ID" value="XM_010920769.3"/>
</dbReference>
<reference evidence="11 12" key="1">
    <citation type="submission" date="2025-04" db="UniProtKB">
        <authorList>
            <consortium name="RefSeq"/>
        </authorList>
    </citation>
    <scope>IDENTIFICATION</scope>
</reference>
<evidence type="ECO:0000313" key="20">
    <source>
        <dbReference type="RefSeq" id="XP_029121056.1"/>
    </source>
</evidence>
<name>A0A6J0PQ29_ELAGV</name>
<evidence type="ECO:0000256" key="6">
    <source>
        <dbReference type="ARBA" id="ARBA00022786"/>
    </source>
</evidence>
<evidence type="ECO:0000313" key="21">
    <source>
        <dbReference type="RefSeq" id="XP_029121060.1"/>
    </source>
</evidence>
<dbReference type="RefSeq" id="XP_073108801.1">
    <property type="nucleotide sequence ID" value="XM_073252700.1"/>
</dbReference>
<dbReference type="RefSeq" id="XP_029121060.1">
    <property type="nucleotide sequence ID" value="XM_029265227.1"/>
</dbReference>
<evidence type="ECO:0000313" key="16">
    <source>
        <dbReference type="RefSeq" id="XP_019709754.1"/>
    </source>
</evidence>
<dbReference type="AlphaFoldDB" id="A0A6J0PQ29"/>
<dbReference type="Gene3D" id="3.30.40.10">
    <property type="entry name" value="Zinc/RING finger domain, C3HC4 (zinc finger)"/>
    <property type="match status" value="1"/>
</dbReference>
<evidence type="ECO:0000313" key="11">
    <source>
        <dbReference type="RefSeq" id="XP_010919022.1"/>
    </source>
</evidence>
<dbReference type="RefSeq" id="XP_073108798.1">
    <property type="nucleotide sequence ID" value="XM_073252697.1"/>
</dbReference>
<evidence type="ECO:0000313" key="25">
    <source>
        <dbReference type="RefSeq" id="XP_029121077.1"/>
    </source>
</evidence>
<dbReference type="RefSeq" id="XP_019709755.1">
    <property type="nucleotide sequence ID" value="XM_019854196.2"/>
</dbReference>
<gene>
    <name evidence="11 12 13 14 15 16 17 18 19 20 21 22 23 24 25" type="primary">LOC105043239</name>
</gene>
<dbReference type="RefSeq" id="XP_010919022.1">
    <property type="nucleotide sequence ID" value="XM_010920720.3"/>
</dbReference>
<dbReference type="GO" id="GO:0008270">
    <property type="term" value="F:zinc ion binding"/>
    <property type="evidence" value="ECO:0007669"/>
    <property type="project" value="UniProtKB-KW"/>
</dbReference>
<dbReference type="GO" id="GO:0061630">
    <property type="term" value="F:ubiquitin protein ligase activity"/>
    <property type="evidence" value="ECO:0007669"/>
    <property type="project" value="UniProtKB-EC"/>
</dbReference>
<dbReference type="RefSeq" id="XP_029121063.1">
    <property type="nucleotide sequence ID" value="XM_029265230.1"/>
</dbReference>
<dbReference type="RefSeq" id="XP_073108802.1">
    <property type="nucleotide sequence ID" value="XM_073252701.1"/>
</dbReference>
<dbReference type="RefSeq" id="XP_019709754.1">
    <property type="nucleotide sequence ID" value="XM_019854195.2"/>
</dbReference>
<dbReference type="KEGG" id="egu:105043239"/>
<keyword evidence="10" id="KW-1185">Reference proteome</keyword>
<dbReference type="RefSeq" id="XP_029121056.1">
    <property type="nucleotide sequence ID" value="XM_029265223.1"/>
</dbReference>
<keyword evidence="6" id="KW-0833">Ubl conjugation pathway</keyword>
<evidence type="ECO:0000313" key="14">
    <source>
        <dbReference type="RefSeq" id="XP_019709749.1"/>
    </source>
</evidence>
<dbReference type="EC" id="2.3.2.27" evidence="2"/>
<evidence type="ECO:0000313" key="19">
    <source>
        <dbReference type="RefSeq" id="XP_029121055.1"/>
    </source>
</evidence>
<dbReference type="RefSeq" id="XP_073108799.1">
    <property type="nucleotide sequence ID" value="XM_073252698.1"/>
</dbReference>
<evidence type="ECO:0000256" key="7">
    <source>
        <dbReference type="ARBA" id="ARBA00022833"/>
    </source>
</evidence>
<dbReference type="InterPro" id="IPR013083">
    <property type="entry name" value="Znf_RING/FYVE/PHD"/>
</dbReference>
<evidence type="ECO:0000313" key="15">
    <source>
        <dbReference type="RefSeq" id="XP_019709750.1"/>
    </source>
</evidence>
<evidence type="ECO:0000313" key="12">
    <source>
        <dbReference type="RefSeq" id="XP_010919045.1"/>
    </source>
</evidence>
<evidence type="ECO:0000256" key="3">
    <source>
        <dbReference type="ARBA" id="ARBA00022679"/>
    </source>
</evidence>
<evidence type="ECO:0000256" key="4">
    <source>
        <dbReference type="ARBA" id="ARBA00022723"/>
    </source>
</evidence>
<evidence type="ECO:0000313" key="17">
    <source>
        <dbReference type="RefSeq" id="XP_019709755.1"/>
    </source>
</evidence>
<dbReference type="InterPro" id="IPR045191">
    <property type="entry name" value="MBR1/2-like"/>
</dbReference>